<evidence type="ECO:0000256" key="8">
    <source>
        <dbReference type="SAM" id="MobiDB-lite"/>
    </source>
</evidence>
<dbReference type="Proteomes" id="UP000176303">
    <property type="component" value="Unassembled WGS sequence"/>
</dbReference>
<sequence>MKSYQIYAGKSVEETLRELMSSPEGLSSTESAARLVRYGKNEVRGREVKFYEVLFRQFWTPLTWLLLAAAGISLILREFADSAIIAVILLINTGLGFVQEYRSEAAVRRLRSFLTSRARVRRDGKTAWINRVEIVPGDVVLLEPGDMAPADMRVITEEGLQVDESVLTGESEPTGKNTGAMTSPPDGPQKTENIIFSGTTVVSGSVCGDVIATGGETEFGSIAHLTGEARRRSSFEENLASFSRFILKLVLITLAVVFVANLLIEGREANPAELLLFALALAISVVPEALPAVMTITFSRGALHLARKHVVVKRLSSIEDLGHIEVLCTDKTGTITQNRMAVNQIIARDAEACLRWAFFTVEISEKGKEPVNPFDRAIWQKLPTSKIQLPTSKVLHELPFDHGRRRGSLIAEVDDRPTLIVKGAPEVVLGLSASDSGKPLTEAARKHILAEFELLGRAGMRALAIAVRSAEGMTKLEESDERNLDFQGLIGFIDPLKPSAKEAIRVAEQLKVRVKILTGDSKEVAGAVAAEIGIINTAADVITGAELEKLPPDEFERAVEEHDVMARVTPEQKYRIIEAIQKKQAVGFLGEGLNDAPALKLANVALAVDSAADIAKEAADVILLDKSLSVIVDGIREGRIIVANVAKYMRYTMAGSVGNFYSIAAVSLFLPFLPMLPVQILLVNLLTDLPLIAVAADNVDPGELRGPKRLNVRDLALSSMFLGSVSAIFDLTFFGIFRNAPEATLQTLWFIESVTEEIAIIFVLRTMLPVFRASRPSGVLVLFAFVAAALAVIIPISGFGMSAFHFVKPSISALGIILGLIVASFIATEIVKRVYVKGMGRFRNASSLG</sequence>
<evidence type="ECO:0000256" key="3">
    <source>
        <dbReference type="ARBA" id="ARBA00022741"/>
    </source>
</evidence>
<keyword evidence="5" id="KW-1278">Translocase</keyword>
<proteinExistence type="predicted"/>
<dbReference type="InterPro" id="IPR044492">
    <property type="entry name" value="P_typ_ATPase_HD_dom"/>
</dbReference>
<feature type="transmembrane region" description="Helical" evidence="9">
    <location>
        <begin position="810"/>
        <end position="831"/>
    </location>
</feature>
<evidence type="ECO:0000256" key="9">
    <source>
        <dbReference type="SAM" id="Phobius"/>
    </source>
</evidence>
<evidence type="ECO:0000256" key="7">
    <source>
        <dbReference type="ARBA" id="ARBA00023136"/>
    </source>
</evidence>
<dbReference type="InterPro" id="IPR018303">
    <property type="entry name" value="ATPase_P-typ_P_site"/>
</dbReference>
<accession>A0A1F7U3M4</accession>
<dbReference type="Pfam" id="PF13246">
    <property type="entry name" value="Cation_ATPase"/>
    <property type="match status" value="1"/>
</dbReference>
<dbReference type="PROSITE" id="PS00154">
    <property type="entry name" value="ATPASE_E1_E2"/>
    <property type="match status" value="1"/>
</dbReference>
<dbReference type="Pfam" id="PF00122">
    <property type="entry name" value="E1-E2_ATPase"/>
    <property type="match status" value="1"/>
</dbReference>
<feature type="transmembrane region" description="Helical" evidence="9">
    <location>
        <begin position="715"/>
        <end position="737"/>
    </location>
</feature>
<dbReference type="SFLD" id="SFLDS00003">
    <property type="entry name" value="Haloacid_Dehalogenase"/>
    <property type="match status" value="1"/>
</dbReference>
<feature type="transmembrane region" description="Helical" evidence="9">
    <location>
        <begin position="82"/>
        <end position="101"/>
    </location>
</feature>
<feature type="transmembrane region" description="Helical" evidence="9">
    <location>
        <begin position="276"/>
        <end position="298"/>
    </location>
</feature>
<reference evidence="11 12" key="1">
    <citation type="journal article" date="2016" name="Nat. Commun.">
        <title>Thousands of microbial genomes shed light on interconnected biogeochemical processes in an aquifer system.</title>
        <authorList>
            <person name="Anantharaman K."/>
            <person name="Brown C.T."/>
            <person name="Hug L.A."/>
            <person name="Sharon I."/>
            <person name="Castelle C.J."/>
            <person name="Probst A.J."/>
            <person name="Thomas B.C."/>
            <person name="Singh A."/>
            <person name="Wilkins M.J."/>
            <person name="Karaoz U."/>
            <person name="Brodie E.L."/>
            <person name="Williams K.H."/>
            <person name="Hubbard S.S."/>
            <person name="Banfield J.F."/>
        </authorList>
    </citation>
    <scope>NUCLEOTIDE SEQUENCE [LARGE SCALE GENOMIC DNA]</scope>
</reference>
<dbReference type="Pfam" id="PF00690">
    <property type="entry name" value="Cation_ATPase_N"/>
    <property type="match status" value="1"/>
</dbReference>
<dbReference type="PRINTS" id="PR00119">
    <property type="entry name" value="CATATPASE"/>
</dbReference>
<feature type="transmembrane region" description="Helical" evidence="9">
    <location>
        <begin position="58"/>
        <end position="76"/>
    </location>
</feature>
<comment type="caution">
    <text evidence="11">The sequence shown here is derived from an EMBL/GenBank/DDBJ whole genome shotgun (WGS) entry which is preliminary data.</text>
</comment>
<dbReference type="Gene3D" id="1.20.1110.10">
    <property type="entry name" value="Calcium-transporting ATPase, transmembrane domain"/>
    <property type="match status" value="1"/>
</dbReference>
<dbReference type="Gene3D" id="2.70.150.10">
    <property type="entry name" value="Calcium-transporting ATPase, cytoplasmic transduction domain A"/>
    <property type="match status" value="1"/>
</dbReference>
<evidence type="ECO:0000256" key="1">
    <source>
        <dbReference type="ARBA" id="ARBA00004141"/>
    </source>
</evidence>
<dbReference type="InterPro" id="IPR004014">
    <property type="entry name" value="ATPase_P-typ_cation-transptr_N"/>
</dbReference>
<evidence type="ECO:0000313" key="11">
    <source>
        <dbReference type="EMBL" id="OGL72863.1"/>
    </source>
</evidence>
<comment type="subcellular location">
    <subcellularLocation>
        <location evidence="1">Membrane</location>
        <topology evidence="1">Multi-pass membrane protein</topology>
    </subcellularLocation>
</comment>
<evidence type="ECO:0000313" key="12">
    <source>
        <dbReference type="Proteomes" id="UP000176303"/>
    </source>
</evidence>
<dbReference type="InterPro" id="IPR023299">
    <property type="entry name" value="ATPase_P-typ_cyto_dom_N"/>
</dbReference>
<dbReference type="InterPro" id="IPR023214">
    <property type="entry name" value="HAD_sf"/>
</dbReference>
<feature type="transmembrane region" description="Helical" evidence="9">
    <location>
        <begin position="780"/>
        <end position="804"/>
    </location>
</feature>
<evidence type="ECO:0000256" key="6">
    <source>
        <dbReference type="ARBA" id="ARBA00022989"/>
    </source>
</evidence>
<dbReference type="InterPro" id="IPR023298">
    <property type="entry name" value="ATPase_P-typ_TM_dom_sf"/>
</dbReference>
<evidence type="ECO:0000256" key="2">
    <source>
        <dbReference type="ARBA" id="ARBA00022692"/>
    </source>
</evidence>
<feature type="transmembrane region" description="Helical" evidence="9">
    <location>
        <begin position="648"/>
        <end position="670"/>
    </location>
</feature>
<dbReference type="AlphaFoldDB" id="A0A1F7U3M4"/>
<dbReference type="InterPro" id="IPR008250">
    <property type="entry name" value="ATPase_P-typ_transduc_dom_A_sf"/>
</dbReference>
<dbReference type="GO" id="GO:0016887">
    <property type="term" value="F:ATP hydrolysis activity"/>
    <property type="evidence" value="ECO:0007669"/>
    <property type="project" value="InterPro"/>
</dbReference>
<dbReference type="InterPro" id="IPR059000">
    <property type="entry name" value="ATPase_P-type_domA"/>
</dbReference>
<dbReference type="NCBIfam" id="TIGR01494">
    <property type="entry name" value="ATPase_P-type"/>
    <property type="match status" value="2"/>
</dbReference>
<evidence type="ECO:0000259" key="10">
    <source>
        <dbReference type="SMART" id="SM00831"/>
    </source>
</evidence>
<dbReference type="EMBL" id="MGDZ01000047">
    <property type="protein sequence ID" value="OGL72863.1"/>
    <property type="molecule type" value="Genomic_DNA"/>
</dbReference>
<dbReference type="STRING" id="1802391.A3D72_04355"/>
<dbReference type="Pfam" id="PF00689">
    <property type="entry name" value="Cation_ATPase_C"/>
    <property type="match status" value="1"/>
</dbReference>
<dbReference type="PANTHER" id="PTHR42861">
    <property type="entry name" value="CALCIUM-TRANSPORTING ATPASE"/>
    <property type="match status" value="1"/>
</dbReference>
<keyword evidence="3" id="KW-0547">Nucleotide-binding</keyword>
<dbReference type="SUPFAM" id="SSF81665">
    <property type="entry name" value="Calcium ATPase, transmembrane domain M"/>
    <property type="match status" value="1"/>
</dbReference>
<keyword evidence="2 9" id="KW-0812">Transmembrane</keyword>
<name>A0A1F7U3M4_9BACT</name>
<dbReference type="SUPFAM" id="SSF56784">
    <property type="entry name" value="HAD-like"/>
    <property type="match status" value="1"/>
</dbReference>
<protein>
    <recommendedName>
        <fullName evidence="10">Cation-transporting P-type ATPase N-terminal domain-containing protein</fullName>
    </recommendedName>
</protein>
<dbReference type="GO" id="GO:0016020">
    <property type="term" value="C:membrane"/>
    <property type="evidence" value="ECO:0007669"/>
    <property type="project" value="UniProtKB-SubCell"/>
</dbReference>
<dbReference type="Gene3D" id="3.40.50.1000">
    <property type="entry name" value="HAD superfamily/HAD-like"/>
    <property type="match status" value="1"/>
</dbReference>
<dbReference type="SUPFAM" id="SSF81653">
    <property type="entry name" value="Calcium ATPase, transduction domain A"/>
    <property type="match status" value="1"/>
</dbReference>
<organism evidence="11 12">
    <name type="scientific">Candidatus Uhrbacteria bacterium RIFCSPHIGHO2_02_FULL_57_19</name>
    <dbReference type="NCBI Taxonomy" id="1802391"/>
    <lineage>
        <taxon>Bacteria</taxon>
        <taxon>Candidatus Uhriibacteriota</taxon>
    </lineage>
</organism>
<evidence type="ECO:0000256" key="4">
    <source>
        <dbReference type="ARBA" id="ARBA00022840"/>
    </source>
</evidence>
<dbReference type="InterPro" id="IPR001757">
    <property type="entry name" value="P_typ_ATPase"/>
</dbReference>
<dbReference type="SMART" id="SM00831">
    <property type="entry name" value="Cation_ATPase_N"/>
    <property type="match status" value="1"/>
</dbReference>
<dbReference type="GO" id="GO:0005524">
    <property type="term" value="F:ATP binding"/>
    <property type="evidence" value="ECO:0007669"/>
    <property type="project" value="UniProtKB-KW"/>
</dbReference>
<dbReference type="InterPro" id="IPR006068">
    <property type="entry name" value="ATPase_P-typ_cation-transptr_C"/>
</dbReference>
<dbReference type="PRINTS" id="PR00120">
    <property type="entry name" value="HATPASE"/>
</dbReference>
<dbReference type="Gene3D" id="3.40.1110.10">
    <property type="entry name" value="Calcium-transporting ATPase, cytoplasmic domain N"/>
    <property type="match status" value="1"/>
</dbReference>
<dbReference type="SFLD" id="SFLDF00027">
    <property type="entry name" value="p-type_atpase"/>
    <property type="match status" value="1"/>
</dbReference>
<keyword evidence="4" id="KW-0067">ATP-binding</keyword>
<gene>
    <name evidence="11" type="ORF">A3D72_04355</name>
</gene>
<feature type="domain" description="Cation-transporting P-type ATPase N-terminal" evidence="10">
    <location>
        <begin position="6"/>
        <end position="78"/>
    </location>
</feature>
<feature type="transmembrane region" description="Helical" evidence="9">
    <location>
        <begin position="245"/>
        <end position="264"/>
    </location>
</feature>
<dbReference type="SFLD" id="SFLDG00002">
    <property type="entry name" value="C1.7:_P-type_atpase_like"/>
    <property type="match status" value="1"/>
</dbReference>
<feature type="region of interest" description="Disordered" evidence="8">
    <location>
        <begin position="168"/>
        <end position="189"/>
    </location>
</feature>
<dbReference type="InterPro" id="IPR036412">
    <property type="entry name" value="HAD-like_sf"/>
</dbReference>
<evidence type="ECO:0000256" key="5">
    <source>
        <dbReference type="ARBA" id="ARBA00022967"/>
    </source>
</evidence>
<keyword evidence="7 9" id="KW-0472">Membrane</keyword>
<keyword evidence="6 9" id="KW-1133">Transmembrane helix</keyword>